<dbReference type="Proteomes" id="UP000315995">
    <property type="component" value="Chromosome"/>
</dbReference>
<accession>A0A4Y6Q329</accession>
<dbReference type="InterPro" id="IPR006597">
    <property type="entry name" value="Sel1-like"/>
</dbReference>
<keyword evidence="5" id="KW-1185">Reference proteome</keyword>
<dbReference type="SMART" id="SM00671">
    <property type="entry name" value="SEL1"/>
    <property type="match status" value="15"/>
</dbReference>
<dbReference type="PANTHER" id="PTHR13891">
    <property type="entry name" value="CYTOCHROME C OXIDASE ASSEMBLY FACTOR 7"/>
    <property type="match status" value="1"/>
</dbReference>
<dbReference type="PROSITE" id="PS51257">
    <property type="entry name" value="PROKAR_LIPOPROTEIN"/>
    <property type="match status" value="1"/>
</dbReference>
<organism evidence="4 5">
    <name type="scientific">Persicimonas caeni</name>
    <dbReference type="NCBI Taxonomy" id="2292766"/>
    <lineage>
        <taxon>Bacteria</taxon>
        <taxon>Deltaproteobacteria</taxon>
        <taxon>Bradymonadales</taxon>
        <taxon>Bradymonadaceae</taxon>
        <taxon>Persicimonas</taxon>
    </lineage>
</organism>
<dbReference type="SUPFAM" id="SSF81901">
    <property type="entry name" value="HCP-like"/>
    <property type="match status" value="6"/>
</dbReference>
<proteinExistence type="inferred from homology"/>
<dbReference type="EMBL" id="CP041186">
    <property type="protein sequence ID" value="QDG54577.1"/>
    <property type="molecule type" value="Genomic_DNA"/>
</dbReference>
<dbReference type="PANTHER" id="PTHR13891:SF1">
    <property type="entry name" value="CYTOCHROME C OXIDASE ASSEMBLY FACTOR 7"/>
    <property type="match status" value="1"/>
</dbReference>
<evidence type="ECO:0000256" key="3">
    <source>
        <dbReference type="SAM" id="SignalP"/>
    </source>
</evidence>
<dbReference type="InterPro" id="IPR040239">
    <property type="entry name" value="HcpB-like"/>
</dbReference>
<evidence type="ECO:0000313" key="4">
    <source>
        <dbReference type="EMBL" id="QDG54577.1"/>
    </source>
</evidence>
<comment type="similarity">
    <text evidence="1">Belongs to the hcp beta-lactamase family.</text>
</comment>
<keyword evidence="3" id="KW-0732">Signal</keyword>
<name>A0A4Y6Q329_PERCE</name>
<gene>
    <name evidence="4" type="ORF">FIV42_28680</name>
</gene>
<dbReference type="RefSeq" id="WP_141201021.1">
    <property type="nucleotide sequence ID" value="NZ_CP041186.1"/>
</dbReference>
<dbReference type="InterPro" id="IPR011990">
    <property type="entry name" value="TPR-like_helical_dom_sf"/>
</dbReference>
<dbReference type="Gene3D" id="1.25.40.10">
    <property type="entry name" value="Tetratricopeptide repeat domain"/>
    <property type="match status" value="6"/>
</dbReference>
<evidence type="ECO:0000256" key="2">
    <source>
        <dbReference type="ARBA" id="ARBA00022737"/>
    </source>
</evidence>
<reference evidence="4 5" key="1">
    <citation type="submission" date="2019-06" db="EMBL/GenBank/DDBJ databases">
        <title>Persicimonas caeni gen. nov., sp. nov., a predatory bacterium isolated from solar saltern.</title>
        <authorList>
            <person name="Wang S."/>
        </authorList>
    </citation>
    <scope>NUCLEOTIDE SEQUENCE [LARGE SCALE GENOMIC DNA]</scope>
    <source>
        <strain evidence="4 5">YN101</strain>
    </source>
</reference>
<evidence type="ECO:0000256" key="1">
    <source>
        <dbReference type="ARBA" id="ARBA00008486"/>
    </source>
</evidence>
<keyword evidence="2" id="KW-0677">Repeat</keyword>
<protein>
    <submittedName>
        <fullName evidence="4">Sel1 repeat family protein</fullName>
    </submittedName>
</protein>
<accession>A0A5B8YF45</accession>
<dbReference type="OrthoDB" id="9772133at2"/>
<dbReference type="Pfam" id="PF08238">
    <property type="entry name" value="Sel1"/>
    <property type="match status" value="13"/>
</dbReference>
<dbReference type="AlphaFoldDB" id="A0A4Y6Q329"/>
<evidence type="ECO:0000313" key="5">
    <source>
        <dbReference type="Proteomes" id="UP000315995"/>
    </source>
</evidence>
<feature type="chain" id="PRO_5030106921" evidence="3">
    <location>
        <begin position="19"/>
        <end position="1148"/>
    </location>
</feature>
<sequence length="1148" mass="125953">MSRIAPVLLLSVCVFASACSHSGAYREADAQSWLEFCPPHHEEAHELRFWDDCAMRARTLGAHAACDAGDDLGCAVAALEYIDDDSELHDVSLAIDLGEDGCSRGDKTACIGQATAMGQGTQKQINAAYSLLRKLCREDVAEACQRLGGWYEYHAEKKDERRLAAGLYKRSCDLEHGPGCRDFARVYEKGLGVPKSDKRAHDLRERACVLGDKFACKKVGKHVEETIDNDKWHTNLSISYRDWVALHFEACESGFRHACTYIGRTLHSKATVAEPDDWYVEREIAAYRLGCRLGSPENCYFLAKVYRKGRGEVEADAQKAVATAAKACQGGLVDGCERYWLYLSETIDRAGALDYANKCNGGDADACYVSGRAFVVGESIEAEVDRGRALLEKGCSAGSALSCERLAITYCNSDDPKGAELAGKYFERACSKGAEYSCYALGDLYDEGEGVGADESRAIEYWVEACHRGWGKGCAKAGYRLRQVESRLHDKRARSVLAIGCEYGNTWACVNYAHMNRSGSGGEKDLSEARFHFRKACHEDFGAACYFYAKMLEDEDEAPDGIAEPVEAVKYYEMGCEGGYGSSCAVIGVWYRRGENVEKDCQKALEFARRGCEGDSAWACSQLGTALLTGRGTERDPKRARKVLKKACELTDSKGWVCANYAHALREGIGGPKDIDKAYKLAKSGCEADIGPTCGQAALMLRREEVEASSEREAGMIFSKVCELGSARWCRLASLNFRFGRKGVAKNLERADRFLDRAIEMERKACVEGDSQWSCYIAAHMIAHYRGTDTDFPGARTFLNEACDAGVQNACAVIARERVSGELFPRNPQKAEAGLAKSCKDNKNSDCRLLALYHLRGDGDPAPAKAAKIYEKVCHPKERPDECIWLGSLYARGDGVKRNAGTALRLLRTYCKKNDDDSICSKALGSMFYLRRKELGEFDVYEDAKRRCENEEEAGVACLMQARALQHGFGVERDVEAAKLLYTKVCTSGDPRACSRLGALAKKEQFEADSPDMEAKAACEKGDKVGCLAAAVAVEFGSYEPGRFAKAGDLYAKACALRDADACTLYAATGRDSSGLLTGKRYWNALVSSCDLGTAKQCKDAGEIIDAYNWSLGIEQYKKACQKGDEDACRHLETNGYERPASSKAATN</sequence>
<feature type="signal peptide" evidence="3">
    <location>
        <begin position="1"/>
        <end position="18"/>
    </location>
</feature>